<name>A0A1S1PC12_9ACTN</name>
<protein>
    <submittedName>
        <fullName evidence="2">Dihydroflavonol 4-reductase</fullName>
    </submittedName>
</protein>
<dbReference type="InterPro" id="IPR036291">
    <property type="entry name" value="NAD(P)-bd_dom_sf"/>
</dbReference>
<dbReference type="Gene3D" id="3.40.50.720">
    <property type="entry name" value="NAD(P)-binding Rossmann-like Domain"/>
    <property type="match status" value="1"/>
</dbReference>
<dbReference type="PANTHER" id="PTHR48079:SF6">
    <property type="entry name" value="NAD(P)-BINDING DOMAIN-CONTAINING PROTEIN-RELATED"/>
    <property type="match status" value="1"/>
</dbReference>
<feature type="domain" description="NAD-dependent epimerase/dehydratase" evidence="1">
    <location>
        <begin position="3"/>
        <end position="224"/>
    </location>
</feature>
<dbReference type="Pfam" id="PF01370">
    <property type="entry name" value="Epimerase"/>
    <property type="match status" value="1"/>
</dbReference>
<proteinExistence type="predicted"/>
<dbReference type="PANTHER" id="PTHR48079">
    <property type="entry name" value="PROTEIN YEEZ"/>
    <property type="match status" value="1"/>
</dbReference>
<evidence type="ECO:0000259" key="1">
    <source>
        <dbReference type="Pfam" id="PF01370"/>
    </source>
</evidence>
<keyword evidence="3" id="KW-1185">Reference proteome</keyword>
<dbReference type="InterPro" id="IPR051783">
    <property type="entry name" value="NAD(P)-dependent_oxidoreduct"/>
</dbReference>
<dbReference type="GO" id="GO:0005737">
    <property type="term" value="C:cytoplasm"/>
    <property type="evidence" value="ECO:0007669"/>
    <property type="project" value="TreeGrafter"/>
</dbReference>
<gene>
    <name evidence="2" type="ORF">BBK14_27645</name>
</gene>
<organism evidence="2 3">
    <name type="scientific">Parafrankia soli</name>
    <dbReference type="NCBI Taxonomy" id="2599596"/>
    <lineage>
        <taxon>Bacteria</taxon>
        <taxon>Bacillati</taxon>
        <taxon>Actinomycetota</taxon>
        <taxon>Actinomycetes</taxon>
        <taxon>Frankiales</taxon>
        <taxon>Frankiaceae</taxon>
        <taxon>Parafrankia</taxon>
    </lineage>
</organism>
<dbReference type="RefSeq" id="WP_071066694.1">
    <property type="nucleotide sequence ID" value="NZ_MAXA01000262.1"/>
</dbReference>
<dbReference type="AlphaFoldDB" id="A0A1S1PC12"/>
<evidence type="ECO:0000313" key="3">
    <source>
        <dbReference type="Proteomes" id="UP000179769"/>
    </source>
</evidence>
<dbReference type="EMBL" id="MAXA01000262">
    <property type="protein sequence ID" value="OHV20493.1"/>
    <property type="molecule type" value="Genomic_DNA"/>
</dbReference>
<reference evidence="3" key="1">
    <citation type="submission" date="2016-07" db="EMBL/GenBank/DDBJ databases">
        <title>Frankia sp. NRRL B-16219 Genome sequencing.</title>
        <authorList>
            <person name="Ghodhbane-Gtari F."/>
            <person name="Swanson E."/>
            <person name="Gueddou A."/>
            <person name="Louati M."/>
            <person name="Nouioui I."/>
            <person name="Hezbri K."/>
            <person name="Abebe-Akele F."/>
            <person name="Simpson S."/>
            <person name="Morris K."/>
            <person name="Thomas K."/>
            <person name="Gtari M."/>
            <person name="Tisa L.S."/>
        </authorList>
    </citation>
    <scope>NUCLEOTIDE SEQUENCE [LARGE SCALE GENOMIC DNA]</scope>
    <source>
        <strain evidence="3">NRRL B-16219</strain>
    </source>
</reference>
<comment type="caution">
    <text evidence="2">The sequence shown here is derived from an EMBL/GenBank/DDBJ whole genome shotgun (WGS) entry which is preliminary data.</text>
</comment>
<sequence length="325" mass="34284">MRVLVTGGTGKVGGAVVRAALAAGHEVRALVRDLDRAGMDLPPGVELVPGDVTNPSSLADACDGCEIVYNAMGVPEQWLADPSLFERVNVRGSVNLTRAAAATGVIRMVHTSTIDVFDAPPGGHFDETNLAVRAKSTAYERSKQQAERAVLATAGAMEVVFANSATVYGLGTTGNASMETQMFRPVLRGLLPAVPSGGFGVVFTEGLAQGHLLAAERGRSGERYILCDEHATVMHLARTVAKVAGRGRAPVITIPTPVMTAMAVAGEAVAKITRRPPPIARCQLQYLLWNATPDSSKAQRELGWHPTSLSEGIRRTITETGLREA</sequence>
<dbReference type="GO" id="GO:0004029">
    <property type="term" value="F:aldehyde dehydrogenase (NAD+) activity"/>
    <property type="evidence" value="ECO:0007669"/>
    <property type="project" value="TreeGrafter"/>
</dbReference>
<dbReference type="InterPro" id="IPR001509">
    <property type="entry name" value="Epimerase_deHydtase"/>
</dbReference>
<dbReference type="Proteomes" id="UP000179769">
    <property type="component" value="Unassembled WGS sequence"/>
</dbReference>
<accession>A0A1S1PC12</accession>
<dbReference type="SUPFAM" id="SSF51735">
    <property type="entry name" value="NAD(P)-binding Rossmann-fold domains"/>
    <property type="match status" value="1"/>
</dbReference>
<evidence type="ECO:0000313" key="2">
    <source>
        <dbReference type="EMBL" id="OHV20493.1"/>
    </source>
</evidence>
<dbReference type="OrthoDB" id="9778052at2"/>